<dbReference type="OMA" id="QSAPEEW"/>
<dbReference type="eggNOG" id="ENOG502QSM2">
    <property type="taxonomic scope" value="Eukaryota"/>
</dbReference>
<reference evidence="2 3" key="1">
    <citation type="journal article" date="2007" name="Science">
        <title>Sea anemone genome reveals ancestral eumetazoan gene repertoire and genomic organization.</title>
        <authorList>
            <person name="Putnam N.H."/>
            <person name="Srivastava M."/>
            <person name="Hellsten U."/>
            <person name="Dirks B."/>
            <person name="Chapman J."/>
            <person name="Salamov A."/>
            <person name="Terry A."/>
            <person name="Shapiro H."/>
            <person name="Lindquist E."/>
            <person name="Kapitonov V.V."/>
            <person name="Jurka J."/>
            <person name="Genikhovich G."/>
            <person name="Grigoriev I.V."/>
            <person name="Lucas S.M."/>
            <person name="Steele R.E."/>
            <person name="Finnerty J.R."/>
            <person name="Technau U."/>
            <person name="Martindale M.Q."/>
            <person name="Rokhsar D.S."/>
        </authorList>
    </citation>
    <scope>NUCLEOTIDE SEQUENCE [LARGE SCALE GENOMIC DNA]</scope>
    <source>
        <strain evidence="3">CH2 X CH6</strain>
    </source>
</reference>
<dbReference type="PhylomeDB" id="A7S8Y0"/>
<feature type="domain" description="Fibronectin type-III" evidence="1">
    <location>
        <begin position="14"/>
        <end position="117"/>
    </location>
</feature>
<name>A7S8Y0_NEMVE</name>
<dbReference type="InterPro" id="IPR056565">
    <property type="entry name" value="Fn3_ATF7IP"/>
</dbReference>
<dbReference type="InParanoid" id="A7S8Y0"/>
<dbReference type="EMBL" id="DS469600">
    <property type="protein sequence ID" value="EDO39810.1"/>
    <property type="molecule type" value="Genomic_DNA"/>
</dbReference>
<evidence type="ECO:0000313" key="3">
    <source>
        <dbReference type="Proteomes" id="UP000001593"/>
    </source>
</evidence>
<dbReference type="HOGENOM" id="CLU_1953773_0_0_1"/>
<dbReference type="InterPro" id="IPR003961">
    <property type="entry name" value="FN3_dom"/>
</dbReference>
<protein>
    <recommendedName>
        <fullName evidence="1">Fibronectin type-III domain-containing protein</fullName>
    </recommendedName>
</protein>
<dbReference type="Pfam" id="PF16794">
    <property type="entry name" value="fn3_4"/>
    <property type="match status" value="1"/>
</dbReference>
<dbReference type="Proteomes" id="UP000001593">
    <property type="component" value="Unassembled WGS sequence"/>
</dbReference>
<proteinExistence type="predicted"/>
<dbReference type="AlphaFoldDB" id="A7S8Y0"/>
<dbReference type="SUPFAM" id="SSF49265">
    <property type="entry name" value="Fibronectin type III"/>
    <property type="match status" value="1"/>
</dbReference>
<dbReference type="InterPro" id="IPR013783">
    <property type="entry name" value="Ig-like_fold"/>
</dbReference>
<evidence type="ECO:0000259" key="1">
    <source>
        <dbReference type="PROSITE" id="PS50853"/>
    </source>
</evidence>
<dbReference type="Gene3D" id="2.60.40.10">
    <property type="entry name" value="Immunoglobulins"/>
    <property type="match status" value="1"/>
</dbReference>
<dbReference type="PROSITE" id="PS50853">
    <property type="entry name" value="FN3"/>
    <property type="match status" value="1"/>
</dbReference>
<sequence>MPTASPREPVSLLPPPKPNASIAVVQNGIVLSWNMNLDSVHEQIDNYELFACQDGTEASTPSIMWKKIGVVKALPLPMACTLTQFSSGSCYKFAVRAVDTRAREGPFSDPCVITLKK</sequence>
<dbReference type="PANTHER" id="PTHR23210:SF26">
    <property type="entry name" value="ACTIVATING TRANSCRIPTION FACTOR 7-INTERACTING PROTEIN 1"/>
    <property type="match status" value="1"/>
</dbReference>
<evidence type="ECO:0000313" key="2">
    <source>
        <dbReference type="EMBL" id="EDO39810.1"/>
    </source>
</evidence>
<dbReference type="InterPro" id="IPR036116">
    <property type="entry name" value="FN3_sf"/>
</dbReference>
<dbReference type="CDD" id="cd00063">
    <property type="entry name" value="FN3"/>
    <property type="match status" value="1"/>
</dbReference>
<dbReference type="STRING" id="45351.A7S8Y0"/>
<organism evidence="2 3">
    <name type="scientific">Nematostella vectensis</name>
    <name type="common">Starlet sea anemone</name>
    <dbReference type="NCBI Taxonomy" id="45351"/>
    <lineage>
        <taxon>Eukaryota</taxon>
        <taxon>Metazoa</taxon>
        <taxon>Cnidaria</taxon>
        <taxon>Anthozoa</taxon>
        <taxon>Hexacorallia</taxon>
        <taxon>Actiniaria</taxon>
        <taxon>Edwardsiidae</taxon>
        <taxon>Nematostella</taxon>
    </lineage>
</organism>
<keyword evidence="3" id="KW-1185">Reference proteome</keyword>
<dbReference type="InterPro" id="IPR026085">
    <property type="entry name" value="ATF7-int"/>
</dbReference>
<gene>
    <name evidence="2" type="ORF">NEMVEDRAFT_v1g109257</name>
</gene>
<dbReference type="PANTHER" id="PTHR23210">
    <property type="entry name" value="ACTIVATING TRANSCRIPTION FACTOR 7 INTERACTING PROTEIN"/>
    <property type="match status" value="1"/>
</dbReference>
<accession>A7S8Y0</accession>